<evidence type="ECO:0000256" key="1">
    <source>
        <dbReference type="SAM" id="MobiDB-lite"/>
    </source>
</evidence>
<evidence type="ECO:0000313" key="2">
    <source>
        <dbReference type="EMBL" id="MCU6743207.1"/>
    </source>
</evidence>
<sequence length="61" mass="7397">MEKEKKLRCPAESEKLRRKGKEENRTGHGEGKEAVVPRRERKIEKKRERREPDGAWRRKRS</sequence>
<organism evidence="2 3">
    <name type="scientific">Suilimivivens aceti</name>
    <dbReference type="NCBI Taxonomy" id="2981774"/>
    <lineage>
        <taxon>Bacteria</taxon>
        <taxon>Bacillati</taxon>
        <taxon>Bacillota</taxon>
        <taxon>Clostridia</taxon>
        <taxon>Lachnospirales</taxon>
        <taxon>Lachnospiraceae</taxon>
        <taxon>Suilimivivens</taxon>
    </lineage>
</organism>
<dbReference type="Proteomes" id="UP001652432">
    <property type="component" value="Unassembled WGS sequence"/>
</dbReference>
<gene>
    <name evidence="2" type="ORF">OCV77_01575</name>
</gene>
<reference evidence="2 3" key="1">
    <citation type="journal article" date="2021" name="ISME Commun">
        <title>Automated analysis of genomic sequences facilitates high-throughput and comprehensive description of bacteria.</title>
        <authorList>
            <person name="Hitch T.C.A."/>
        </authorList>
    </citation>
    <scope>NUCLEOTIDE SEQUENCE [LARGE SCALE GENOMIC DNA]</scope>
    <source>
        <strain evidence="2 3">Sanger_18</strain>
    </source>
</reference>
<dbReference type="RefSeq" id="WP_262572689.1">
    <property type="nucleotide sequence ID" value="NZ_JAOQKJ010000001.1"/>
</dbReference>
<feature type="region of interest" description="Disordered" evidence="1">
    <location>
        <begin position="1"/>
        <end position="61"/>
    </location>
</feature>
<name>A0ABT2SYY1_9FIRM</name>
<accession>A0ABT2SYY1</accession>
<evidence type="ECO:0000313" key="3">
    <source>
        <dbReference type="Proteomes" id="UP001652432"/>
    </source>
</evidence>
<comment type="caution">
    <text evidence="2">The sequence shown here is derived from an EMBL/GenBank/DDBJ whole genome shotgun (WGS) entry which is preliminary data.</text>
</comment>
<dbReference type="EMBL" id="JAOQKJ010000001">
    <property type="protein sequence ID" value="MCU6743207.1"/>
    <property type="molecule type" value="Genomic_DNA"/>
</dbReference>
<keyword evidence="3" id="KW-1185">Reference proteome</keyword>
<proteinExistence type="predicted"/>
<protein>
    <submittedName>
        <fullName evidence="2">Uncharacterized protein</fullName>
    </submittedName>
</protein>